<proteinExistence type="predicted"/>
<dbReference type="AlphaFoldDB" id="A0AAU9IQS7"/>
<feature type="region of interest" description="Disordered" evidence="2">
    <location>
        <begin position="191"/>
        <end position="218"/>
    </location>
</feature>
<comment type="caution">
    <text evidence="3">The sequence shown here is derived from an EMBL/GenBank/DDBJ whole genome shotgun (WGS) entry which is preliminary data.</text>
</comment>
<feature type="region of interest" description="Disordered" evidence="2">
    <location>
        <begin position="1"/>
        <end position="42"/>
    </location>
</feature>
<organism evidence="3 4">
    <name type="scientific">Blepharisma stoltei</name>
    <dbReference type="NCBI Taxonomy" id="1481888"/>
    <lineage>
        <taxon>Eukaryota</taxon>
        <taxon>Sar</taxon>
        <taxon>Alveolata</taxon>
        <taxon>Ciliophora</taxon>
        <taxon>Postciliodesmatophora</taxon>
        <taxon>Heterotrichea</taxon>
        <taxon>Heterotrichida</taxon>
        <taxon>Blepharismidae</taxon>
        <taxon>Blepharisma</taxon>
    </lineage>
</organism>
<protein>
    <recommendedName>
        <fullName evidence="5">MORN repeat protein</fullName>
    </recommendedName>
</protein>
<keyword evidence="1" id="KW-0677">Repeat</keyword>
<reference evidence="3" key="1">
    <citation type="submission" date="2021-09" db="EMBL/GenBank/DDBJ databases">
        <authorList>
            <consortium name="AG Swart"/>
            <person name="Singh M."/>
            <person name="Singh A."/>
            <person name="Seah K."/>
            <person name="Emmerich C."/>
        </authorList>
    </citation>
    <scope>NUCLEOTIDE SEQUENCE</scope>
    <source>
        <strain evidence="3">ATCC30299</strain>
    </source>
</reference>
<feature type="compositionally biased region" description="Basic and acidic residues" evidence="2">
    <location>
        <begin position="7"/>
        <end position="22"/>
    </location>
</feature>
<dbReference type="Pfam" id="PF02493">
    <property type="entry name" value="MORN"/>
    <property type="match status" value="9"/>
</dbReference>
<sequence>MGADCSCLRDDNVNKEEMDMRSKAKPTVNRQEAANPEDDITNGNASAIIEVKKEPEESLAIHSAARGYLVRKEIAATKNTKGFDPTSRYTLFTDPLSSKIAKAVKKAEKEWGKFEPQAPEDDGEKITQHPAFELEDGSIYEGEWNEQGERHGLGTEISPDGAKYIGYFKNNEKSGNGRLIQADGEVYQGEFKKGRPNGVGTMQKTDGSRYEGSFKNGAYHGKGKEEYDDGVSYKGEYKNGQKDGKGIINWPNGSKYEGQFKAGDIEGYGVFVWAEGKKYTGNWVNNKMHGQGAFEWPDGRKYEGEYQNDLKHGHGVLSWPDGKTYDGEFKEGKQDGEGVLTFENKNTKKTEIRRGIWKKGNRVEWIKDKKKSKE</sequence>
<dbReference type="Gene3D" id="2.20.110.10">
    <property type="entry name" value="Histone H3 K4-specific methyltransferase SET7/9 N-terminal domain"/>
    <property type="match status" value="5"/>
</dbReference>
<name>A0AAU9IQS7_9CILI</name>
<dbReference type="PROSITE" id="PS50096">
    <property type="entry name" value="IQ"/>
    <property type="match status" value="1"/>
</dbReference>
<dbReference type="SMART" id="SM00698">
    <property type="entry name" value="MORN"/>
    <property type="match status" value="9"/>
</dbReference>
<dbReference type="SUPFAM" id="SSF82185">
    <property type="entry name" value="Histone H3 K4-specific methyltransferase SET7/9 N-terminal domain"/>
    <property type="match status" value="2"/>
</dbReference>
<keyword evidence="4" id="KW-1185">Reference proteome</keyword>
<evidence type="ECO:0008006" key="5">
    <source>
        <dbReference type="Google" id="ProtNLM"/>
    </source>
</evidence>
<dbReference type="PANTHER" id="PTHR43215:SF14">
    <property type="entry name" value="RADIAL SPOKE HEAD 1 HOMOLOG"/>
    <property type="match status" value="1"/>
</dbReference>
<evidence type="ECO:0000313" key="4">
    <source>
        <dbReference type="Proteomes" id="UP001162131"/>
    </source>
</evidence>
<evidence type="ECO:0000313" key="3">
    <source>
        <dbReference type="EMBL" id="CAG9311845.1"/>
    </source>
</evidence>
<evidence type="ECO:0000256" key="1">
    <source>
        <dbReference type="ARBA" id="ARBA00022737"/>
    </source>
</evidence>
<evidence type="ECO:0000256" key="2">
    <source>
        <dbReference type="SAM" id="MobiDB-lite"/>
    </source>
</evidence>
<dbReference type="Proteomes" id="UP001162131">
    <property type="component" value="Unassembled WGS sequence"/>
</dbReference>
<accession>A0AAU9IQS7</accession>
<gene>
    <name evidence="3" type="ORF">BSTOLATCC_MIC5105</name>
</gene>
<dbReference type="InterPro" id="IPR003409">
    <property type="entry name" value="MORN"/>
</dbReference>
<dbReference type="EMBL" id="CAJZBQ010000005">
    <property type="protein sequence ID" value="CAG9311845.1"/>
    <property type="molecule type" value="Genomic_DNA"/>
</dbReference>
<dbReference type="PANTHER" id="PTHR43215">
    <property type="entry name" value="RADIAL SPOKE HEAD 1 HOMOLOG"/>
    <property type="match status" value="1"/>
</dbReference>